<feature type="transmembrane region" description="Helical" evidence="7">
    <location>
        <begin position="163"/>
        <end position="183"/>
    </location>
</feature>
<comment type="caution">
    <text evidence="9">The sequence shown here is derived from an EMBL/GenBank/DDBJ whole genome shotgun (WGS) entry which is preliminary data.</text>
</comment>
<protein>
    <submittedName>
        <fullName evidence="9">Multiple sugar transport system permease protein</fullName>
    </submittedName>
</protein>
<evidence type="ECO:0000256" key="5">
    <source>
        <dbReference type="ARBA" id="ARBA00022989"/>
    </source>
</evidence>
<feature type="transmembrane region" description="Helical" evidence="7">
    <location>
        <begin position="277"/>
        <end position="299"/>
    </location>
</feature>
<dbReference type="InterPro" id="IPR000515">
    <property type="entry name" value="MetI-like"/>
</dbReference>
<accession>A0A840AKV4</accession>
<keyword evidence="5 7" id="KW-1133">Transmembrane helix</keyword>
<sequence>MALAPALSGTATEARRRARARRGVVGSRAFPYLLILPMLALEGALVIYPIIRGALFSLETDTGLGLDNYRTMLADPDFWRMIGHTLVFTLSVDVAILTIGLSLALLMNWSFRGRGLVRSLLTIPWAIPEVPVAITFVLMLDPSFGVFNAFLRLFPGVTENPQWLLDPVLAMVVVIAVTVWKGFPFYSLVLLSALQSVPDELYEAGRIDGAGRFALFCHITLPGIRDTLALLAVLAFIYSTQQFTLIWLITGGGPVDATTTLAPAIYMQAFRFYNFPYAGAIAVVGFVISAVATLVFVAAQRRVETSE</sequence>
<feature type="transmembrane region" description="Helical" evidence="7">
    <location>
        <begin position="86"/>
        <end position="109"/>
    </location>
</feature>
<keyword evidence="3" id="KW-1003">Cell membrane</keyword>
<feature type="domain" description="ABC transmembrane type-1" evidence="8">
    <location>
        <begin position="82"/>
        <end position="296"/>
    </location>
</feature>
<proteinExistence type="inferred from homology"/>
<dbReference type="CDD" id="cd06261">
    <property type="entry name" value="TM_PBP2"/>
    <property type="match status" value="1"/>
</dbReference>
<evidence type="ECO:0000256" key="1">
    <source>
        <dbReference type="ARBA" id="ARBA00004651"/>
    </source>
</evidence>
<evidence type="ECO:0000256" key="4">
    <source>
        <dbReference type="ARBA" id="ARBA00022692"/>
    </source>
</evidence>
<dbReference type="GO" id="GO:0055085">
    <property type="term" value="P:transmembrane transport"/>
    <property type="evidence" value="ECO:0007669"/>
    <property type="project" value="InterPro"/>
</dbReference>
<evidence type="ECO:0000256" key="2">
    <source>
        <dbReference type="ARBA" id="ARBA00022448"/>
    </source>
</evidence>
<keyword evidence="4 7" id="KW-0812">Transmembrane</keyword>
<keyword evidence="2 7" id="KW-0813">Transport</keyword>
<dbReference type="SUPFAM" id="SSF161098">
    <property type="entry name" value="MetI-like"/>
    <property type="match status" value="1"/>
</dbReference>
<dbReference type="Gene3D" id="1.10.3720.10">
    <property type="entry name" value="MetI-like"/>
    <property type="match status" value="1"/>
</dbReference>
<feature type="transmembrane region" description="Helical" evidence="7">
    <location>
        <begin position="228"/>
        <end position="249"/>
    </location>
</feature>
<organism evidence="9 10">
    <name type="scientific">Kaistia hirudinis</name>
    <dbReference type="NCBI Taxonomy" id="1293440"/>
    <lineage>
        <taxon>Bacteria</taxon>
        <taxon>Pseudomonadati</taxon>
        <taxon>Pseudomonadota</taxon>
        <taxon>Alphaproteobacteria</taxon>
        <taxon>Hyphomicrobiales</taxon>
        <taxon>Kaistiaceae</taxon>
        <taxon>Kaistia</taxon>
    </lineage>
</organism>
<comment type="subcellular location">
    <subcellularLocation>
        <location evidence="1 7">Cell membrane</location>
        <topology evidence="1 7">Multi-pass membrane protein</topology>
    </subcellularLocation>
</comment>
<keyword evidence="6 7" id="KW-0472">Membrane</keyword>
<dbReference type="AlphaFoldDB" id="A0A840AKV4"/>
<dbReference type="Pfam" id="PF00528">
    <property type="entry name" value="BPD_transp_1"/>
    <property type="match status" value="1"/>
</dbReference>
<dbReference type="PANTHER" id="PTHR43005">
    <property type="entry name" value="BLR7065 PROTEIN"/>
    <property type="match status" value="1"/>
</dbReference>
<keyword evidence="9" id="KW-0762">Sugar transport</keyword>
<dbReference type="RefSeq" id="WP_183397903.1">
    <property type="nucleotide sequence ID" value="NZ_JACIDS010000002.1"/>
</dbReference>
<comment type="similarity">
    <text evidence="7">Belongs to the binding-protein-dependent transport system permease family.</text>
</comment>
<dbReference type="PANTHER" id="PTHR43005:SF1">
    <property type="entry name" value="SPERMIDINE_PUTRESCINE TRANSPORT SYSTEM PERMEASE PROTEIN"/>
    <property type="match status" value="1"/>
</dbReference>
<evidence type="ECO:0000256" key="7">
    <source>
        <dbReference type="RuleBase" id="RU363032"/>
    </source>
</evidence>
<dbReference type="Proteomes" id="UP000553963">
    <property type="component" value="Unassembled WGS sequence"/>
</dbReference>
<evidence type="ECO:0000256" key="3">
    <source>
        <dbReference type="ARBA" id="ARBA00022475"/>
    </source>
</evidence>
<feature type="transmembrane region" description="Helical" evidence="7">
    <location>
        <begin position="29"/>
        <end position="51"/>
    </location>
</feature>
<evidence type="ECO:0000256" key="6">
    <source>
        <dbReference type="ARBA" id="ARBA00023136"/>
    </source>
</evidence>
<reference evidence="9 10" key="1">
    <citation type="submission" date="2020-08" db="EMBL/GenBank/DDBJ databases">
        <title>Genomic Encyclopedia of Type Strains, Phase IV (KMG-IV): sequencing the most valuable type-strain genomes for metagenomic binning, comparative biology and taxonomic classification.</title>
        <authorList>
            <person name="Goeker M."/>
        </authorList>
    </citation>
    <scope>NUCLEOTIDE SEQUENCE [LARGE SCALE GENOMIC DNA]</scope>
    <source>
        <strain evidence="9 10">DSM 25966</strain>
    </source>
</reference>
<dbReference type="GO" id="GO:0005886">
    <property type="term" value="C:plasma membrane"/>
    <property type="evidence" value="ECO:0007669"/>
    <property type="project" value="UniProtKB-SubCell"/>
</dbReference>
<dbReference type="PROSITE" id="PS50928">
    <property type="entry name" value="ABC_TM1"/>
    <property type="match status" value="1"/>
</dbReference>
<dbReference type="EMBL" id="JACIDS010000002">
    <property type="protein sequence ID" value="MBB3930222.1"/>
    <property type="molecule type" value="Genomic_DNA"/>
</dbReference>
<evidence type="ECO:0000313" key="10">
    <source>
        <dbReference type="Proteomes" id="UP000553963"/>
    </source>
</evidence>
<evidence type="ECO:0000259" key="8">
    <source>
        <dbReference type="PROSITE" id="PS50928"/>
    </source>
</evidence>
<keyword evidence="10" id="KW-1185">Reference proteome</keyword>
<gene>
    <name evidence="9" type="ORF">GGR25_001261</name>
</gene>
<dbReference type="InterPro" id="IPR035906">
    <property type="entry name" value="MetI-like_sf"/>
</dbReference>
<evidence type="ECO:0000313" key="9">
    <source>
        <dbReference type="EMBL" id="MBB3930222.1"/>
    </source>
</evidence>
<name>A0A840AKV4_9HYPH</name>